<accession>A0A1H7HXV5</accession>
<dbReference type="Proteomes" id="UP000198953">
    <property type="component" value="Unassembled WGS sequence"/>
</dbReference>
<reference evidence="2 3" key="1">
    <citation type="submission" date="2016-10" db="EMBL/GenBank/DDBJ databases">
        <authorList>
            <person name="de Groot N.N."/>
        </authorList>
    </citation>
    <scope>NUCLEOTIDE SEQUENCE [LARGE SCALE GENOMIC DNA]</scope>
    <source>
        <strain evidence="2 3">DSM 43357</strain>
    </source>
</reference>
<proteinExistence type="predicted"/>
<feature type="region of interest" description="Disordered" evidence="1">
    <location>
        <begin position="25"/>
        <end position="46"/>
    </location>
</feature>
<dbReference type="AlphaFoldDB" id="A0A1H7HXV5"/>
<keyword evidence="3" id="KW-1185">Reference proteome</keyword>
<evidence type="ECO:0000313" key="2">
    <source>
        <dbReference type="EMBL" id="SEK55111.1"/>
    </source>
</evidence>
<name>A0A1H7HXV5_9ACTN</name>
<organism evidence="2 3">
    <name type="scientific">Nonomuraea pusilla</name>
    <dbReference type="NCBI Taxonomy" id="46177"/>
    <lineage>
        <taxon>Bacteria</taxon>
        <taxon>Bacillati</taxon>
        <taxon>Actinomycetota</taxon>
        <taxon>Actinomycetes</taxon>
        <taxon>Streptosporangiales</taxon>
        <taxon>Streptosporangiaceae</taxon>
        <taxon>Nonomuraea</taxon>
    </lineage>
</organism>
<evidence type="ECO:0000256" key="1">
    <source>
        <dbReference type="SAM" id="MobiDB-lite"/>
    </source>
</evidence>
<sequence length="46" mass="5116">MGEAWTDTGFVSSPMPAARVEMEVARETLGRTSTTKTRPMLRESSR</sequence>
<dbReference type="EMBL" id="FOBF01000002">
    <property type="protein sequence ID" value="SEK55111.1"/>
    <property type="molecule type" value="Genomic_DNA"/>
</dbReference>
<gene>
    <name evidence="2" type="ORF">SAMN05660976_00624</name>
</gene>
<evidence type="ECO:0000313" key="3">
    <source>
        <dbReference type="Proteomes" id="UP000198953"/>
    </source>
</evidence>
<protein>
    <submittedName>
        <fullName evidence="2">Uncharacterized protein</fullName>
    </submittedName>
</protein>